<accession>A0ABD5W6Q5</accession>
<feature type="compositionally biased region" description="Basic and acidic residues" evidence="2">
    <location>
        <begin position="242"/>
        <end position="254"/>
    </location>
</feature>
<name>A0ABD5W6Q5_9EURY</name>
<proteinExistence type="inferred from homology"/>
<evidence type="ECO:0000256" key="2">
    <source>
        <dbReference type="SAM" id="MobiDB-lite"/>
    </source>
</evidence>
<gene>
    <name evidence="3" type="ORF">ACFQL9_05180</name>
</gene>
<dbReference type="InterPro" id="IPR027363">
    <property type="entry name" value="M1Pi_N"/>
</dbReference>
<dbReference type="Gene3D" id="1.20.120.420">
    <property type="entry name" value="translation initiation factor eif-2b, domain 1"/>
    <property type="match status" value="1"/>
</dbReference>
<evidence type="ECO:0000313" key="3">
    <source>
        <dbReference type="EMBL" id="MFC7069029.1"/>
    </source>
</evidence>
<dbReference type="RefSeq" id="WP_284030870.1">
    <property type="nucleotide sequence ID" value="NZ_CP126154.1"/>
</dbReference>
<evidence type="ECO:0000313" key="4">
    <source>
        <dbReference type="Proteomes" id="UP001596461"/>
    </source>
</evidence>
<dbReference type="AlphaFoldDB" id="A0ABD5W6Q5"/>
<protein>
    <submittedName>
        <fullName evidence="3">Translation initiation factor eIF-2B</fullName>
    </submittedName>
</protein>
<dbReference type="EMBL" id="JBHTAH010000003">
    <property type="protein sequence ID" value="MFC7069029.1"/>
    <property type="molecule type" value="Genomic_DNA"/>
</dbReference>
<organism evidence="3 4">
    <name type="scientific">Halobaculum lipolyticum</name>
    <dbReference type="NCBI Taxonomy" id="3032001"/>
    <lineage>
        <taxon>Archaea</taxon>
        <taxon>Methanobacteriati</taxon>
        <taxon>Methanobacteriota</taxon>
        <taxon>Stenosarchaea group</taxon>
        <taxon>Halobacteria</taxon>
        <taxon>Halobacteriales</taxon>
        <taxon>Haloferacaceae</taxon>
        <taxon>Halobaculum</taxon>
    </lineage>
</organism>
<dbReference type="Proteomes" id="UP001596461">
    <property type="component" value="Unassembled WGS sequence"/>
</dbReference>
<dbReference type="Gene3D" id="3.40.50.10470">
    <property type="entry name" value="Translation initiation factor eif-2b, domain 2"/>
    <property type="match status" value="1"/>
</dbReference>
<sequence length="284" mass="30776">MIDETVRRIEELRTQSASLVAVDAAEALRELLDREFRSVEEFERSLERNSRTLRQANRSHAPLYTTQRRLVDAVADADADDVEEAKAALATAIAGVVDRIETSKAAAGEQAAALIDDGDVILTHENSSTVMAALERALADGKSVELYVTESRPRFLGRRTARQLAGNDRVDVTLIVDSAAGHVLPECDRVLVGMNCLIDDAVYNRIGTYGIATAAADRDVPFTVVGASAKFVGDAGFTFENSRRPPSEVLREPADGFDAANPGYDATPLRLVDAVVTEDDVLRF</sequence>
<dbReference type="Pfam" id="PF01008">
    <property type="entry name" value="IF-2B"/>
    <property type="match status" value="1"/>
</dbReference>
<dbReference type="InterPro" id="IPR042529">
    <property type="entry name" value="IF_2B-like_C"/>
</dbReference>
<comment type="similarity">
    <text evidence="1">Belongs to the eIF-2B alpha/beta/delta subunits family.</text>
</comment>
<reference evidence="3 4" key="1">
    <citation type="journal article" date="2019" name="Int. J. Syst. Evol. Microbiol.">
        <title>The Global Catalogue of Microorganisms (GCM) 10K type strain sequencing project: providing services to taxonomists for standard genome sequencing and annotation.</title>
        <authorList>
            <consortium name="The Broad Institute Genomics Platform"/>
            <consortium name="The Broad Institute Genome Sequencing Center for Infectious Disease"/>
            <person name="Wu L."/>
            <person name="Ma J."/>
        </authorList>
    </citation>
    <scope>NUCLEOTIDE SEQUENCE [LARGE SCALE GENOMIC DNA]</scope>
    <source>
        <strain evidence="3 4">DT31</strain>
    </source>
</reference>
<keyword evidence="3" id="KW-0396">Initiation factor</keyword>
<dbReference type="GeneID" id="81125723"/>
<dbReference type="GO" id="GO:0003743">
    <property type="term" value="F:translation initiation factor activity"/>
    <property type="evidence" value="ECO:0007669"/>
    <property type="project" value="UniProtKB-KW"/>
</dbReference>
<dbReference type="SUPFAM" id="SSF100950">
    <property type="entry name" value="NagB/RpiA/CoA transferase-like"/>
    <property type="match status" value="1"/>
</dbReference>
<dbReference type="InterPro" id="IPR037171">
    <property type="entry name" value="NagB/RpiA_transferase-like"/>
</dbReference>
<dbReference type="PANTHER" id="PTHR43475:SF2">
    <property type="entry name" value="RIBOSE 1,5-BISPHOSPHATE ISOMERASE"/>
    <property type="match status" value="1"/>
</dbReference>
<comment type="caution">
    <text evidence="3">The sequence shown here is derived from an EMBL/GenBank/DDBJ whole genome shotgun (WGS) entry which is preliminary data.</text>
</comment>
<dbReference type="PANTHER" id="PTHR43475">
    <property type="entry name" value="METHYLTHIORIBOSE-1-PHOSPHATE ISOMERASE"/>
    <property type="match status" value="1"/>
</dbReference>
<feature type="region of interest" description="Disordered" evidence="2">
    <location>
        <begin position="242"/>
        <end position="261"/>
    </location>
</feature>
<keyword evidence="3" id="KW-0648">Protein biosynthesis</keyword>
<keyword evidence="4" id="KW-1185">Reference proteome</keyword>
<evidence type="ECO:0000256" key="1">
    <source>
        <dbReference type="RuleBase" id="RU003814"/>
    </source>
</evidence>
<dbReference type="InterPro" id="IPR000649">
    <property type="entry name" value="IF-2B-related"/>
</dbReference>